<dbReference type="InterPro" id="IPR018003">
    <property type="entry name" value="Insecticidal_toxin/plasmid_vir"/>
</dbReference>
<dbReference type="Gene3D" id="1.10.101.10">
    <property type="entry name" value="PGBD-like superfamily/PGBD"/>
    <property type="match status" value="1"/>
</dbReference>
<dbReference type="SUPFAM" id="SSF47090">
    <property type="entry name" value="PGBD-like"/>
    <property type="match status" value="1"/>
</dbReference>
<protein>
    <recommendedName>
        <fullName evidence="3">BIG2 domain-containing protein</fullName>
    </recommendedName>
</protein>
<keyword evidence="5" id="KW-1185">Reference proteome</keyword>
<evidence type="ECO:0000256" key="2">
    <source>
        <dbReference type="SAM" id="MobiDB-lite"/>
    </source>
</evidence>
<evidence type="ECO:0000259" key="3">
    <source>
        <dbReference type="SMART" id="SM00635"/>
    </source>
</evidence>
<feature type="domain" description="BIG2" evidence="3">
    <location>
        <begin position="1885"/>
        <end position="1957"/>
    </location>
</feature>
<name>A0ABD4TD30_9EURY</name>
<sequence length="2066" mass="227102">MNEGSKMAEKKRVADDLNKNTADSKKKKETMLSPAQTSGNQLSFGTRGEEVAVLHRLIAALGFEIDENEVEESRFGADTREAVRRFQILTGQDPTGEVDLPMAALLGGALERLQVTPITADAQEKVPPDAYYIEGTVTDPDGMPLWGATVVAEHRNLRDASEIGRAVTDKDGYYQIRSAARSDKTQTLVVDEKTGLPNLQVRVLARGGKPLYTSDIIYHAAKGTTIPIALGGASHRSPSDFTGIHIALKPHLGTLKPEEFVENQNFRDISFLAGKTNLDKTRIAFYSVASRLACSTGLPSELFYGLFSQNIPPNASVVALATSSGGVDFDFNAQKLLDAILSTSDTVLAEAINAAIAKNVIPAGFQSKAKKALEDLAPLRTNAALSASFSMGKTPIRDVLDAAGIPKDKQQKFITLYTAKTDPASTFWKNLGNNPDFTRDDVETLSFSVDAGKFVKGHMPLVQKLMEMRQKGTINESRDLARLSAKDWKELLNDTFKGEQIGIPANFTAETPEEAVDTFAYLLERNAERAFPTTAFSARLAEDEDSPIREKSTLTAFLDTNPDFNLFTTNVDRYLKENPQAAGNADLGALRDALHQSKRLIKLASRYAAVKPLLADGIRSSQQIYAMGESHFVNKYAGDPNIGETEASTIYFKASHTYGQALMLATDLSSIAQHLNPAAIGNIDTAQLQEEVKDFPNLETLFGSFDFCAGDPGRTVLSPAAYLVDMLYFLSKRRANAGDVNSVYVKDVLLKRRPDIARIKLNTQNTSTVLPYIDLVNELLEEAIAPPSGYPNYPANTDAPTALQRQTTLNTEELNANPQYVNRYAYEILADAGTYFPWCLPFNLPLHEARTYLSQLGIDRVQLMHLFQKPPAIPSRQVIEIAVEGLGLSRAEADIITGIGPGNDSLWTYWGLNPSFNRIQNPADHKIWVTGSWIDILANVRILLSRSGLTYQTLAQLLDTVFVNPAKAIQLWNEVPDSCSLDTMNIAGFTDDPDALDRLHRFVRLMRRLDWDAYTLDSALSLLHAGTMNGADATTFLRQVYAVRTAMKRFRIPANVAVALFGNIETRDVSNFPNAGDRRYSLYHDLFQNAAVLNPVDPIFALDDAGTEVRAASDNPPPGLIDHKATLQGAFEISDADLTLAISSFTDGILTLQNLSALYRHVVLSRGLGISMRELVSLKALFETERISDQSYDPFDPSRPELLAEFCDAVDRIRSTPFTISALDYLLRHRFDSATGTAPDNVVVGTLMKSILDGLKKIAEENTFSSDPTGAETRRRLSSVLDPVTLDSIMGILSGESSLSNTEQIKCITRLSGLLSPCMVESTAKRKLVGKKSLPPKQARYEFVLNCVLAYLRQTQGAGFVVQQLGNALALPVSTVKILAAEGFASQIDPEKTLLEDFLTLLYIERDPSMNNNPVTLSPEESGTDLISKKPVSFSTFFTHYTALDKAARIINGFDFKSDETEWILSRGAEQGWLDPTTLPLTPQETAGGLFVRWSRLADAAVIKKSLPSVGTPFTSLMDLAGNDTEKAAYMSVLADRTQWPLDSLKVLCDDPLKSSYDTSDTGLLSLKYPDDYQSERALARLIPAFTMLRRSGISADVGGWIGPTITLDQANSIKKSVKAKYSTRQWLQIAKQLRDPLREQQRDALVAYLLVHPPEGAMPWRDAGDVYSHFLIDVEMSACQGTSRIVQANAAIQLFVLRCILNLEPGVSVNANADNDWLQWQWMNRYRLWEANRKVFLFPENWIEPELRRDKSPFMEDLENDLLQNEVTADTAQNALLGYLEKLDGVARLQVVGMYDDSEVTPLPAVVDVIVHPSAATILIGETRQFTATVFNAADKGVTWTASGGTVDANGLFVPSGNTGGTYRVTATSKEDKTKSSTAIVNVLPVSVLIDPARATCIVGDRLQFSAAVSGAVDKRVTWTASGGTINQNGLFTAERAGNFLVTATSAADQGKYAQATGTVFGCRTPYSFSAKVEPVSSIWLITMYWGDENPDTMLYEVERRVFYYNGAESGWGLLRAIPPHLPVSGGTNIQDFWPRNIPAKIQYRVRAYNHSGFSDYGGYLWVYL</sequence>
<dbReference type="InterPro" id="IPR003343">
    <property type="entry name" value="Big_2"/>
</dbReference>
<dbReference type="InterPro" id="IPR008969">
    <property type="entry name" value="CarboxyPept-like_regulatory"/>
</dbReference>
<feature type="region of interest" description="Disordered" evidence="2">
    <location>
        <begin position="1"/>
        <end position="43"/>
    </location>
</feature>
<dbReference type="Proteomes" id="UP001523230">
    <property type="component" value="Unassembled WGS sequence"/>
</dbReference>
<dbReference type="SUPFAM" id="SSF49464">
    <property type="entry name" value="Carboxypeptidase regulatory domain-like"/>
    <property type="match status" value="1"/>
</dbReference>
<evidence type="ECO:0000256" key="1">
    <source>
        <dbReference type="ARBA" id="ARBA00023026"/>
    </source>
</evidence>
<accession>A0ABD4TD30</accession>
<comment type="caution">
    <text evidence="4">The sequence shown here is derived from an EMBL/GenBank/DDBJ whole genome shotgun (WGS) entry which is preliminary data.</text>
</comment>
<organism evidence="4 5">
    <name type="scientific">Methanoculleus oceani</name>
    <dbReference type="NCBI Taxonomy" id="2184756"/>
    <lineage>
        <taxon>Archaea</taxon>
        <taxon>Methanobacteriati</taxon>
        <taxon>Methanobacteriota</taxon>
        <taxon>Stenosarchaea group</taxon>
        <taxon>Methanomicrobia</taxon>
        <taxon>Methanomicrobiales</taxon>
        <taxon>Methanomicrobiaceae</taxon>
        <taxon>Methanoculleus</taxon>
    </lineage>
</organism>
<feature type="compositionally biased region" description="Polar residues" evidence="2">
    <location>
        <begin position="33"/>
        <end position="43"/>
    </location>
</feature>
<dbReference type="InterPro" id="IPR036365">
    <property type="entry name" value="PGBD-like_sf"/>
</dbReference>
<dbReference type="SMART" id="SM00635">
    <property type="entry name" value="BID_2"/>
    <property type="match status" value="2"/>
</dbReference>
<reference evidence="4 5" key="1">
    <citation type="submission" date="2018-05" db="EMBL/GenBank/DDBJ databases">
        <title>Isolation and characterization of genus Methanoculleus species and their viruses from deep sea marine sediment offshore southwestern Taiwan.</title>
        <authorList>
            <person name="Wei W.-H."/>
            <person name="Chen W.-C."/>
            <person name="Lai M.-C."/>
            <person name="Chen S.-C."/>
        </authorList>
    </citation>
    <scope>NUCLEOTIDE SEQUENCE [LARGE SCALE GENOMIC DNA]</scope>
    <source>
        <strain evidence="4 5">CWC-02</strain>
    </source>
</reference>
<evidence type="ECO:0000313" key="4">
    <source>
        <dbReference type="EMBL" id="MCM2465901.1"/>
    </source>
</evidence>
<dbReference type="InterPro" id="IPR036366">
    <property type="entry name" value="PGBDSf"/>
</dbReference>
<keyword evidence="1" id="KW-0843">Virulence</keyword>
<feature type="compositionally biased region" description="Basic and acidic residues" evidence="2">
    <location>
        <begin position="1"/>
        <end position="30"/>
    </location>
</feature>
<dbReference type="Pfam" id="PF02368">
    <property type="entry name" value="Big_2"/>
    <property type="match status" value="2"/>
</dbReference>
<dbReference type="Pfam" id="PF03538">
    <property type="entry name" value="VRP1"/>
    <property type="match status" value="1"/>
</dbReference>
<dbReference type="Pfam" id="PF01471">
    <property type="entry name" value="PG_binding_1"/>
    <property type="match status" value="1"/>
</dbReference>
<evidence type="ECO:0000313" key="5">
    <source>
        <dbReference type="Proteomes" id="UP001523230"/>
    </source>
</evidence>
<feature type="domain" description="BIG2" evidence="3">
    <location>
        <begin position="1806"/>
        <end position="1880"/>
    </location>
</feature>
<dbReference type="Gene3D" id="2.60.40.1080">
    <property type="match status" value="2"/>
</dbReference>
<dbReference type="InterPro" id="IPR046839">
    <property type="entry name" value="ABC_toxin_N"/>
</dbReference>
<dbReference type="InterPro" id="IPR002477">
    <property type="entry name" value="Peptidoglycan-bd-like"/>
</dbReference>
<dbReference type="Pfam" id="PF20220">
    <property type="entry name" value="ABC_toxin_N"/>
    <property type="match status" value="1"/>
</dbReference>
<gene>
    <name evidence="4" type="ORF">DIC75_06150</name>
</gene>
<proteinExistence type="predicted"/>
<dbReference type="EMBL" id="QFDM01000002">
    <property type="protein sequence ID" value="MCM2465901.1"/>
    <property type="molecule type" value="Genomic_DNA"/>
</dbReference>